<keyword evidence="5" id="KW-1185">Reference proteome</keyword>
<evidence type="ECO:0000256" key="1">
    <source>
        <dbReference type="ARBA" id="ARBA00022679"/>
    </source>
</evidence>
<name>A0A919WIB0_9BACI</name>
<dbReference type="PROSITE" id="PS51186">
    <property type="entry name" value="GNAT"/>
    <property type="match status" value="1"/>
</dbReference>
<evidence type="ECO:0000256" key="2">
    <source>
        <dbReference type="ARBA" id="ARBA00023315"/>
    </source>
</evidence>
<dbReference type="InterPro" id="IPR016181">
    <property type="entry name" value="Acyl_CoA_acyltransferase"/>
</dbReference>
<dbReference type="Proteomes" id="UP000682111">
    <property type="component" value="Unassembled WGS sequence"/>
</dbReference>
<dbReference type="CDD" id="cd04301">
    <property type="entry name" value="NAT_SF"/>
    <property type="match status" value="1"/>
</dbReference>
<dbReference type="RefSeq" id="WP_212933824.1">
    <property type="nucleotide sequence ID" value="NZ_BORC01000004.1"/>
</dbReference>
<evidence type="ECO:0000259" key="3">
    <source>
        <dbReference type="PROSITE" id="PS51186"/>
    </source>
</evidence>
<sequence>MKKKNYHFEDNRNDEVYFIGGHSDRGATTGLCREEIIPKKLKFRQASKKDVNEVVELIHLAIGDIAEQLTGQTKVETIRKTLTNFFCEKNNRVSYQNVLIADIFNEIAGIIVTYSGADALQLDMPLLERLRRKARNQNIFFDQEADVGDLYIDTLSVSPKFQGCGIGTELLLKAEESALQKGYDRISLNVAKDNPNAKKLYNRIGYQKDKEIQINGHTYDYMVKTLKK</sequence>
<keyword evidence="2" id="KW-0012">Acyltransferase</keyword>
<organism evidence="4 5">
    <name type="scientific">Robertmurraya siralis</name>
    <dbReference type="NCBI Taxonomy" id="77777"/>
    <lineage>
        <taxon>Bacteria</taxon>
        <taxon>Bacillati</taxon>
        <taxon>Bacillota</taxon>
        <taxon>Bacilli</taxon>
        <taxon>Bacillales</taxon>
        <taxon>Bacillaceae</taxon>
        <taxon>Robertmurraya</taxon>
    </lineage>
</organism>
<evidence type="ECO:0000313" key="5">
    <source>
        <dbReference type="Proteomes" id="UP000682111"/>
    </source>
</evidence>
<dbReference type="Gene3D" id="3.40.630.30">
    <property type="match status" value="1"/>
</dbReference>
<protein>
    <submittedName>
        <fullName evidence="4">N-acetyltransferase</fullName>
    </submittedName>
</protein>
<reference evidence="4" key="1">
    <citation type="submission" date="2021-03" db="EMBL/GenBank/DDBJ databases">
        <title>Antimicrobial resistance genes in bacteria isolated from Japanese honey, and their potential for conferring macrolide and lincosamide resistance in the American foulbrood pathogen Paenibacillus larvae.</title>
        <authorList>
            <person name="Okamoto M."/>
            <person name="Kumagai M."/>
            <person name="Kanamori H."/>
            <person name="Takamatsu D."/>
        </authorList>
    </citation>
    <scope>NUCLEOTIDE SEQUENCE</scope>
    <source>
        <strain evidence="4">J27TS8</strain>
    </source>
</reference>
<gene>
    <name evidence="4" type="ORF">J27TS8_25390</name>
</gene>
<dbReference type="GO" id="GO:0016747">
    <property type="term" value="F:acyltransferase activity, transferring groups other than amino-acyl groups"/>
    <property type="evidence" value="ECO:0007669"/>
    <property type="project" value="InterPro"/>
</dbReference>
<comment type="caution">
    <text evidence="4">The sequence shown here is derived from an EMBL/GenBank/DDBJ whole genome shotgun (WGS) entry which is preliminary data.</text>
</comment>
<dbReference type="InterPro" id="IPR000182">
    <property type="entry name" value="GNAT_dom"/>
</dbReference>
<dbReference type="Pfam" id="PF00583">
    <property type="entry name" value="Acetyltransf_1"/>
    <property type="match status" value="1"/>
</dbReference>
<feature type="domain" description="N-acetyltransferase" evidence="3">
    <location>
        <begin position="41"/>
        <end position="227"/>
    </location>
</feature>
<dbReference type="EMBL" id="BORC01000004">
    <property type="protein sequence ID" value="GIN62546.1"/>
    <property type="molecule type" value="Genomic_DNA"/>
</dbReference>
<dbReference type="PANTHER" id="PTHR43420">
    <property type="entry name" value="ACETYLTRANSFERASE"/>
    <property type="match status" value="1"/>
</dbReference>
<dbReference type="PANTHER" id="PTHR43420:SF52">
    <property type="entry name" value="N-ACETYLTRANSFERASE YODP"/>
    <property type="match status" value="1"/>
</dbReference>
<keyword evidence="1" id="KW-0808">Transferase</keyword>
<dbReference type="SUPFAM" id="SSF55729">
    <property type="entry name" value="Acyl-CoA N-acyltransferases (Nat)"/>
    <property type="match status" value="1"/>
</dbReference>
<proteinExistence type="predicted"/>
<dbReference type="InterPro" id="IPR050680">
    <property type="entry name" value="YpeA/RimI_acetyltransf"/>
</dbReference>
<accession>A0A919WIB0</accession>
<evidence type="ECO:0000313" key="4">
    <source>
        <dbReference type="EMBL" id="GIN62546.1"/>
    </source>
</evidence>
<dbReference type="AlphaFoldDB" id="A0A919WIB0"/>